<feature type="transmembrane region" description="Helical" evidence="14">
    <location>
        <begin position="37"/>
        <end position="55"/>
    </location>
</feature>
<dbReference type="GO" id="GO:0020037">
    <property type="term" value="F:heme binding"/>
    <property type="evidence" value="ECO:0007669"/>
    <property type="project" value="TreeGrafter"/>
</dbReference>
<evidence type="ECO:0000313" key="17">
    <source>
        <dbReference type="Proteomes" id="UP000292085"/>
    </source>
</evidence>
<keyword evidence="9 14" id="KW-1133">Transmembrane helix</keyword>
<reference evidence="16 17" key="1">
    <citation type="submission" date="2019-02" db="EMBL/GenBank/DDBJ databases">
        <authorList>
            <person name="Li Y."/>
        </authorList>
    </citation>
    <scope>NUCLEOTIDE SEQUENCE [LARGE SCALE GENOMIC DNA]</scope>
    <source>
        <strain evidence="16 17">3-7</strain>
    </source>
</reference>
<dbReference type="Pfam" id="PF01292">
    <property type="entry name" value="Ni_hydr_CYTB"/>
    <property type="match status" value="1"/>
</dbReference>
<feature type="transmembrane region" description="Helical" evidence="14">
    <location>
        <begin position="112"/>
        <end position="131"/>
    </location>
</feature>
<evidence type="ECO:0000256" key="8">
    <source>
        <dbReference type="ARBA" id="ARBA00022982"/>
    </source>
</evidence>
<evidence type="ECO:0000256" key="7">
    <source>
        <dbReference type="ARBA" id="ARBA00022723"/>
    </source>
</evidence>
<feature type="transmembrane region" description="Helical" evidence="14">
    <location>
        <begin position="75"/>
        <end position="91"/>
    </location>
</feature>
<keyword evidence="10" id="KW-0408">Iron</keyword>
<evidence type="ECO:0000256" key="11">
    <source>
        <dbReference type="ARBA" id="ARBA00023136"/>
    </source>
</evidence>
<evidence type="ECO:0000256" key="4">
    <source>
        <dbReference type="ARBA" id="ARBA00022475"/>
    </source>
</evidence>
<feature type="transmembrane region" description="Helical" evidence="14">
    <location>
        <begin position="170"/>
        <end position="190"/>
    </location>
</feature>
<evidence type="ECO:0000259" key="15">
    <source>
        <dbReference type="Pfam" id="PF01292"/>
    </source>
</evidence>
<feature type="region of interest" description="Disordered" evidence="13">
    <location>
        <begin position="1"/>
        <end position="20"/>
    </location>
</feature>
<dbReference type="PANTHER" id="PTHR30529:SF7">
    <property type="entry name" value="CYTOCHROME B561 BACTERIAL_NI-HYDROGENASE DOMAIN-CONTAINING PROTEIN"/>
    <property type="match status" value="1"/>
</dbReference>
<dbReference type="EMBL" id="SGIS01000023">
    <property type="protein sequence ID" value="RZF63647.1"/>
    <property type="molecule type" value="Genomic_DNA"/>
</dbReference>
<comment type="subcellular location">
    <subcellularLocation>
        <location evidence="2">Cell membrane</location>
        <topology evidence="2">Multi-pass membrane protein</topology>
    </subcellularLocation>
</comment>
<keyword evidence="7" id="KW-0479">Metal-binding</keyword>
<dbReference type="RefSeq" id="WP_165388401.1">
    <property type="nucleotide sequence ID" value="NZ_SGIS01000023.1"/>
</dbReference>
<keyword evidence="17" id="KW-1185">Reference proteome</keyword>
<evidence type="ECO:0000256" key="10">
    <source>
        <dbReference type="ARBA" id="ARBA00023004"/>
    </source>
</evidence>
<dbReference type="PANTHER" id="PTHR30529">
    <property type="entry name" value="CYTOCHROME B561"/>
    <property type="match status" value="1"/>
</dbReference>
<dbReference type="InterPro" id="IPR052168">
    <property type="entry name" value="Cytochrome_b561_oxidase"/>
</dbReference>
<evidence type="ECO:0000256" key="2">
    <source>
        <dbReference type="ARBA" id="ARBA00004651"/>
    </source>
</evidence>
<gene>
    <name evidence="16" type="ORF">EWE75_15055</name>
</gene>
<keyword evidence="5" id="KW-0349">Heme</keyword>
<comment type="caution">
    <text evidence="16">The sequence shown here is derived from an EMBL/GenBank/DDBJ whole genome shotgun (WGS) entry which is preliminary data.</text>
</comment>
<dbReference type="InterPro" id="IPR011577">
    <property type="entry name" value="Cyt_b561_bac/Ni-Hgenase"/>
</dbReference>
<protein>
    <submittedName>
        <fullName evidence="16">Cytochrome b</fullName>
    </submittedName>
</protein>
<evidence type="ECO:0000256" key="5">
    <source>
        <dbReference type="ARBA" id="ARBA00022617"/>
    </source>
</evidence>
<feature type="domain" description="Cytochrome b561 bacterial/Ni-hydrogenase" evidence="15">
    <location>
        <begin position="30"/>
        <end position="200"/>
    </location>
</feature>
<evidence type="ECO:0000256" key="13">
    <source>
        <dbReference type="SAM" id="MobiDB-lite"/>
    </source>
</evidence>
<dbReference type="GO" id="GO:0005886">
    <property type="term" value="C:plasma membrane"/>
    <property type="evidence" value="ECO:0007669"/>
    <property type="project" value="UniProtKB-SubCell"/>
</dbReference>
<accession>A0A4Q6Y2Y9</accession>
<evidence type="ECO:0000256" key="6">
    <source>
        <dbReference type="ARBA" id="ARBA00022692"/>
    </source>
</evidence>
<proteinExistence type="inferred from homology"/>
<keyword evidence="4" id="KW-1003">Cell membrane</keyword>
<evidence type="ECO:0000256" key="1">
    <source>
        <dbReference type="ARBA" id="ARBA00001970"/>
    </source>
</evidence>
<dbReference type="SUPFAM" id="SSF81342">
    <property type="entry name" value="Transmembrane di-heme cytochromes"/>
    <property type="match status" value="1"/>
</dbReference>
<dbReference type="Proteomes" id="UP000292085">
    <property type="component" value="Unassembled WGS sequence"/>
</dbReference>
<evidence type="ECO:0000256" key="9">
    <source>
        <dbReference type="ARBA" id="ARBA00022989"/>
    </source>
</evidence>
<dbReference type="Gene3D" id="1.20.950.20">
    <property type="entry name" value="Transmembrane di-heme cytochromes, Chain C"/>
    <property type="match status" value="1"/>
</dbReference>
<evidence type="ECO:0000256" key="3">
    <source>
        <dbReference type="ARBA" id="ARBA00022448"/>
    </source>
</evidence>
<dbReference type="GO" id="GO:0009055">
    <property type="term" value="F:electron transfer activity"/>
    <property type="evidence" value="ECO:0007669"/>
    <property type="project" value="InterPro"/>
</dbReference>
<dbReference type="AlphaFoldDB" id="A0A4Q6Y2Y9"/>
<evidence type="ECO:0000313" key="16">
    <source>
        <dbReference type="EMBL" id="RZF63647.1"/>
    </source>
</evidence>
<dbReference type="InterPro" id="IPR016174">
    <property type="entry name" value="Di-haem_cyt_TM"/>
</dbReference>
<dbReference type="GO" id="GO:0046872">
    <property type="term" value="F:metal ion binding"/>
    <property type="evidence" value="ECO:0007669"/>
    <property type="project" value="UniProtKB-KW"/>
</dbReference>
<comment type="cofactor">
    <cofactor evidence="1">
        <name>heme b</name>
        <dbReference type="ChEBI" id="CHEBI:60344"/>
    </cofactor>
</comment>
<evidence type="ECO:0000256" key="14">
    <source>
        <dbReference type="SAM" id="Phobius"/>
    </source>
</evidence>
<dbReference type="GO" id="GO:0022904">
    <property type="term" value="P:respiratory electron transport chain"/>
    <property type="evidence" value="ECO:0007669"/>
    <property type="project" value="InterPro"/>
</dbReference>
<evidence type="ECO:0000256" key="12">
    <source>
        <dbReference type="ARBA" id="ARBA00037975"/>
    </source>
</evidence>
<keyword evidence="6 14" id="KW-0812">Transmembrane</keyword>
<keyword evidence="11 14" id="KW-0472">Membrane</keyword>
<comment type="similarity">
    <text evidence="12">Belongs to the cytochrome b561 family.</text>
</comment>
<sequence length="204" mass="22889">MSLKLPIAPSVGEVTDTSGPAAPIVTRPGRYSGMHQLMHWGTAVMMFVIIVLGWIMHVQPDSVALLPLWEWHKTLGLFVLVVTAFRLVWRLKAPPPPPLPGQPRWDHRLAQCTYAVFFATLIWMPATGYVFSTAGGYPPKLFNILQTPALFGKSPKIEALAQWLHLSSQWLIYGLILLHLAGVLYHVVIVRDRTLDRMLPEPLD</sequence>
<keyword evidence="8" id="KW-0249">Electron transport</keyword>
<name>A0A4Q6Y2Y9_9SPHN</name>
<keyword evidence="3" id="KW-0813">Transport</keyword>
<organism evidence="16 17">
    <name type="scientific">Sphingomonas populi</name>
    <dbReference type="NCBI Taxonomy" id="2484750"/>
    <lineage>
        <taxon>Bacteria</taxon>
        <taxon>Pseudomonadati</taxon>
        <taxon>Pseudomonadota</taxon>
        <taxon>Alphaproteobacteria</taxon>
        <taxon>Sphingomonadales</taxon>
        <taxon>Sphingomonadaceae</taxon>
        <taxon>Sphingomonas</taxon>
    </lineage>
</organism>